<organism evidence="1 2">
    <name type="scientific">Streptomyces noursei</name>
    <name type="common">Streptomyces albulus</name>
    <dbReference type="NCBI Taxonomy" id="1971"/>
    <lineage>
        <taxon>Bacteria</taxon>
        <taxon>Bacillati</taxon>
        <taxon>Actinomycetota</taxon>
        <taxon>Actinomycetes</taxon>
        <taxon>Kitasatosporales</taxon>
        <taxon>Streptomycetaceae</taxon>
        <taxon>Streptomyces</taxon>
    </lineage>
</organism>
<name>A0A059VT45_STRNR</name>
<evidence type="ECO:0000313" key="1">
    <source>
        <dbReference type="EMBL" id="GCB88141.1"/>
    </source>
</evidence>
<dbReference type="AlphaFoldDB" id="A0A059VT45"/>
<protein>
    <submittedName>
        <fullName evidence="1">Uncharacterized protein</fullName>
    </submittedName>
</protein>
<gene>
    <name evidence="1" type="ORF">SALB_00810</name>
</gene>
<dbReference type="Proteomes" id="UP000288351">
    <property type="component" value="Unassembled WGS sequence"/>
</dbReference>
<evidence type="ECO:0000313" key="2">
    <source>
        <dbReference type="Proteomes" id="UP000288351"/>
    </source>
</evidence>
<sequence>MSCPLIQKMRACGDCRTLAVDYRLNLIGTRRHGAPRPTGGSPSR</sequence>
<accession>A0A059VT45</accession>
<reference evidence="1 2" key="1">
    <citation type="journal article" date="2019" name="Microbiol. Resour. Announc.">
        <title>Draft Genome Sequence of the Most Traditional epsilon-Poly-l-Lysine Producer, Streptomyces albulus NBRC14147.</title>
        <authorList>
            <person name="Yamanaka K."/>
            <person name="Hamano Y."/>
        </authorList>
    </citation>
    <scope>NUCLEOTIDE SEQUENCE [LARGE SCALE GENOMIC DNA]</scope>
    <source>
        <strain evidence="1 2">NBRC 14147</strain>
    </source>
</reference>
<dbReference type="EMBL" id="BHXC01000006">
    <property type="protein sequence ID" value="GCB88141.1"/>
    <property type="molecule type" value="Genomic_DNA"/>
</dbReference>
<proteinExistence type="predicted"/>
<comment type="caution">
    <text evidence="1">The sequence shown here is derived from an EMBL/GenBank/DDBJ whole genome shotgun (WGS) entry which is preliminary data.</text>
</comment>